<dbReference type="InterPro" id="IPR000531">
    <property type="entry name" value="Beta-barrel_TonB"/>
</dbReference>
<dbReference type="InterPro" id="IPR037066">
    <property type="entry name" value="Plug_dom_sf"/>
</dbReference>
<dbReference type="InterPro" id="IPR036942">
    <property type="entry name" value="Beta-barrel_TonB_sf"/>
</dbReference>
<evidence type="ECO:0000259" key="12">
    <source>
        <dbReference type="Pfam" id="PF00593"/>
    </source>
</evidence>
<dbReference type="Proteomes" id="UP000538670">
    <property type="component" value="Unassembled WGS sequence"/>
</dbReference>
<evidence type="ECO:0000256" key="7">
    <source>
        <dbReference type="ARBA" id="ARBA00023237"/>
    </source>
</evidence>
<evidence type="ECO:0000256" key="3">
    <source>
        <dbReference type="ARBA" id="ARBA00022452"/>
    </source>
</evidence>
<organism evidence="14 15">
    <name type="scientific">Sphingomonas pseudosanguinis</name>
    <dbReference type="NCBI Taxonomy" id="413712"/>
    <lineage>
        <taxon>Bacteria</taxon>
        <taxon>Pseudomonadati</taxon>
        <taxon>Pseudomonadota</taxon>
        <taxon>Alphaproteobacteria</taxon>
        <taxon>Sphingomonadales</taxon>
        <taxon>Sphingomonadaceae</taxon>
        <taxon>Sphingomonas</taxon>
    </lineage>
</organism>
<evidence type="ECO:0000256" key="1">
    <source>
        <dbReference type="ARBA" id="ARBA00004571"/>
    </source>
</evidence>
<feature type="domain" description="TonB-dependent receptor-like beta-barrel" evidence="12">
    <location>
        <begin position="660"/>
        <end position="1018"/>
    </location>
</feature>
<accession>A0A7W6A9K9</accession>
<evidence type="ECO:0000256" key="5">
    <source>
        <dbReference type="ARBA" id="ARBA00023077"/>
    </source>
</evidence>
<dbReference type="Gene3D" id="2.40.170.20">
    <property type="entry name" value="TonB-dependent receptor, beta-barrel domain"/>
    <property type="match status" value="1"/>
</dbReference>
<dbReference type="InterPro" id="IPR039426">
    <property type="entry name" value="TonB-dep_rcpt-like"/>
</dbReference>
<dbReference type="SUPFAM" id="SSF56935">
    <property type="entry name" value="Porins"/>
    <property type="match status" value="1"/>
</dbReference>
<dbReference type="GO" id="GO:0009279">
    <property type="term" value="C:cell outer membrane"/>
    <property type="evidence" value="ECO:0007669"/>
    <property type="project" value="UniProtKB-SubCell"/>
</dbReference>
<evidence type="ECO:0000313" key="15">
    <source>
        <dbReference type="Proteomes" id="UP000538670"/>
    </source>
</evidence>
<keyword evidence="15" id="KW-1185">Reference proteome</keyword>
<evidence type="ECO:0000313" key="14">
    <source>
        <dbReference type="EMBL" id="MBB3878093.1"/>
    </source>
</evidence>
<comment type="similarity">
    <text evidence="8 9">Belongs to the TonB-dependent receptor family.</text>
</comment>
<evidence type="ECO:0000256" key="4">
    <source>
        <dbReference type="ARBA" id="ARBA00022692"/>
    </source>
</evidence>
<gene>
    <name evidence="14" type="ORF">GGR48_000496</name>
</gene>
<dbReference type="RefSeq" id="WP_240456162.1">
    <property type="nucleotide sequence ID" value="NZ_JACIDH010000001.1"/>
</dbReference>
<keyword evidence="2 8" id="KW-0813">Transport</keyword>
<comment type="subcellular location">
    <subcellularLocation>
        <location evidence="1 8">Cell outer membrane</location>
        <topology evidence="1 8">Multi-pass membrane protein</topology>
    </subcellularLocation>
</comment>
<feature type="domain" description="TonB-dependent receptor plug" evidence="13">
    <location>
        <begin position="81"/>
        <end position="197"/>
    </location>
</feature>
<dbReference type="PROSITE" id="PS52016">
    <property type="entry name" value="TONB_DEPENDENT_REC_3"/>
    <property type="match status" value="1"/>
</dbReference>
<keyword evidence="5 9" id="KW-0798">TonB box</keyword>
<keyword evidence="14" id="KW-0675">Receptor</keyword>
<dbReference type="Pfam" id="PF07715">
    <property type="entry name" value="Plug"/>
    <property type="match status" value="1"/>
</dbReference>
<sequence length="1052" mass="112643">MKNPRFFGGFQTMKIRHLLEASALAGTLAFAIPAVAQTTATPATGQTETDSSNDQADSTSNQGNNGGEVVVTGSRIRRPNDQSPVPISTVSAAELTSTSRVSIGDVLNDLPQLQSTFSSANSTRFLGTAGLSLLDLRGLGTVRTLVLVNGRRHVASDILNNAASVDVNTIPTDLIEGVDIVTGGNSAIYGSDALAGVVNFRLKQDFQGLQIRGQGGVSQHGDAGAYFISATGGKNFNEGRGNIALNVEYARQNSLYASQRRALRRADGFVAVDADSPGLATGQSFINYDGNPDNVFFRDIRSATISAGGLVGFASPNGACGRDTQPNAAFGGAGRPFTCNFLFQPGGSIAQQVGGRVGLGQTVSSVVNGTTVTAASSVPTGAYIGGNGDTRREGMLVQILPQTERYAANLIAHYDFSDAFKPFVEAKYVRTETFGQGTSGPAFFTGSTLGRFDGNSIYYERPRLDNPFLSGDSRTALANQALALANAGFNPTSGAAFAEVRDANGNITQTAAQVQAAAINSINAGSYRFILRKNLVDLGVRSEASRRDVFRIVGGFRGDLTDHLNYEVSVNYGQFDEKTRVLGNLNVQRMLLALDAQRAPDGRIVCGSQIAGNTAARSDFAGNPAVLAADIAACQPLNPFGQGAISQAARNYVLQDTISTGRITQFDTMGYISGDLSQLFTMPGGGAVGFSLGGEYRRETAMYRQDPLVSSGYTFYNAIPDFTPPSFEVKEAFGEVSVPLLRDLPFAKELTLSGAGRVSDYKGAAGTVWTYSVNAVYAPINDLRFRANYSRAVRAPNLTELYSPLGQNFAPSFGDPCSARNIASGTQFRAANCAAAGIPTNYDYNYAQSLEIMSGGNTQLNVEDPYRIIEGSLQQVQLNYARLQVRGIDVDLSYQHRFGGMNLTSHLVYTHQLQNDSFLDPTQPGFADRALGEVGYPRDQVNWNLGANFETFFANLQMRYLTKMSVGAIENLVSFQGRPPQNLDQYDIPYYPDVFYMDVKFGVNVTKQTNFYFGIDNLTDRIPPLGATGTAAGSGIYEPVGRRFYAGFQARF</sequence>
<keyword evidence="6 8" id="KW-0472">Membrane</keyword>
<protein>
    <submittedName>
        <fullName evidence="14">Outer membrane receptor protein involved in Fe transport</fullName>
    </submittedName>
</protein>
<feature type="chain" id="PRO_5030937719" evidence="11">
    <location>
        <begin position="37"/>
        <end position="1052"/>
    </location>
</feature>
<feature type="compositionally biased region" description="Polar residues" evidence="10">
    <location>
        <begin position="50"/>
        <end position="63"/>
    </location>
</feature>
<evidence type="ECO:0000256" key="9">
    <source>
        <dbReference type="RuleBase" id="RU003357"/>
    </source>
</evidence>
<keyword evidence="11" id="KW-0732">Signal</keyword>
<keyword evidence="3 8" id="KW-1134">Transmembrane beta strand</keyword>
<dbReference type="PANTHER" id="PTHR47234:SF2">
    <property type="entry name" value="TONB-DEPENDENT RECEPTOR"/>
    <property type="match status" value="1"/>
</dbReference>
<dbReference type="PANTHER" id="PTHR47234">
    <property type="match status" value="1"/>
</dbReference>
<keyword evidence="7 8" id="KW-0998">Cell outer membrane</keyword>
<evidence type="ECO:0000256" key="8">
    <source>
        <dbReference type="PROSITE-ProRule" id="PRU01360"/>
    </source>
</evidence>
<keyword evidence="4 8" id="KW-0812">Transmembrane</keyword>
<evidence type="ECO:0000256" key="2">
    <source>
        <dbReference type="ARBA" id="ARBA00022448"/>
    </source>
</evidence>
<feature type="region of interest" description="Disordered" evidence="10">
    <location>
        <begin position="41"/>
        <end position="86"/>
    </location>
</feature>
<comment type="caution">
    <text evidence="14">The sequence shown here is derived from an EMBL/GenBank/DDBJ whole genome shotgun (WGS) entry which is preliminary data.</text>
</comment>
<evidence type="ECO:0000256" key="10">
    <source>
        <dbReference type="SAM" id="MobiDB-lite"/>
    </source>
</evidence>
<feature type="signal peptide" evidence="11">
    <location>
        <begin position="1"/>
        <end position="36"/>
    </location>
</feature>
<evidence type="ECO:0000256" key="11">
    <source>
        <dbReference type="SAM" id="SignalP"/>
    </source>
</evidence>
<evidence type="ECO:0000256" key="6">
    <source>
        <dbReference type="ARBA" id="ARBA00023136"/>
    </source>
</evidence>
<dbReference type="InterPro" id="IPR012910">
    <property type="entry name" value="Plug_dom"/>
</dbReference>
<dbReference type="EMBL" id="JACIDH010000001">
    <property type="protein sequence ID" value="MBB3878093.1"/>
    <property type="molecule type" value="Genomic_DNA"/>
</dbReference>
<evidence type="ECO:0000259" key="13">
    <source>
        <dbReference type="Pfam" id="PF07715"/>
    </source>
</evidence>
<name>A0A7W6A9K9_9SPHN</name>
<dbReference type="AlphaFoldDB" id="A0A7W6A9K9"/>
<dbReference type="Gene3D" id="2.170.130.10">
    <property type="entry name" value="TonB-dependent receptor, plug domain"/>
    <property type="match status" value="1"/>
</dbReference>
<dbReference type="Pfam" id="PF00593">
    <property type="entry name" value="TonB_dep_Rec_b-barrel"/>
    <property type="match status" value="1"/>
</dbReference>
<proteinExistence type="inferred from homology"/>
<reference evidence="14 15" key="1">
    <citation type="submission" date="2020-08" db="EMBL/GenBank/DDBJ databases">
        <title>Genomic Encyclopedia of Type Strains, Phase IV (KMG-IV): sequencing the most valuable type-strain genomes for metagenomic binning, comparative biology and taxonomic classification.</title>
        <authorList>
            <person name="Goeker M."/>
        </authorList>
    </citation>
    <scope>NUCLEOTIDE SEQUENCE [LARGE SCALE GENOMIC DNA]</scope>
    <source>
        <strain evidence="14 15">DSM 19512</strain>
    </source>
</reference>